<comment type="caution">
    <text evidence="1">The sequence shown here is derived from an EMBL/GenBank/DDBJ whole genome shotgun (WGS) entry which is preliminary data.</text>
</comment>
<proteinExistence type="predicted"/>
<dbReference type="AlphaFoldDB" id="A0A5B7EWN3"/>
<evidence type="ECO:0000313" key="1">
    <source>
        <dbReference type="EMBL" id="MPC39460.1"/>
    </source>
</evidence>
<dbReference type="Proteomes" id="UP000324222">
    <property type="component" value="Unassembled WGS sequence"/>
</dbReference>
<evidence type="ECO:0000313" key="2">
    <source>
        <dbReference type="Proteomes" id="UP000324222"/>
    </source>
</evidence>
<name>A0A5B7EWN3_PORTR</name>
<protein>
    <submittedName>
        <fullName evidence="1">Uncharacterized protein</fullName>
    </submittedName>
</protein>
<accession>A0A5B7EWN3</accession>
<sequence>MKEFRPCVLRSCFTVGTYAKCEEDEAEDQSELIEEEVTKKVFRKEMELGDLPRRLELLLMSPATTWSEMTYTIVEPHMLTFSDPEQGLPIY</sequence>
<keyword evidence="2" id="KW-1185">Reference proteome</keyword>
<organism evidence="1 2">
    <name type="scientific">Portunus trituberculatus</name>
    <name type="common">Swimming crab</name>
    <name type="synonym">Neptunus trituberculatus</name>
    <dbReference type="NCBI Taxonomy" id="210409"/>
    <lineage>
        <taxon>Eukaryota</taxon>
        <taxon>Metazoa</taxon>
        <taxon>Ecdysozoa</taxon>
        <taxon>Arthropoda</taxon>
        <taxon>Crustacea</taxon>
        <taxon>Multicrustacea</taxon>
        <taxon>Malacostraca</taxon>
        <taxon>Eumalacostraca</taxon>
        <taxon>Eucarida</taxon>
        <taxon>Decapoda</taxon>
        <taxon>Pleocyemata</taxon>
        <taxon>Brachyura</taxon>
        <taxon>Eubrachyura</taxon>
        <taxon>Portunoidea</taxon>
        <taxon>Portunidae</taxon>
        <taxon>Portuninae</taxon>
        <taxon>Portunus</taxon>
    </lineage>
</organism>
<reference evidence="1 2" key="1">
    <citation type="submission" date="2019-05" db="EMBL/GenBank/DDBJ databases">
        <title>Another draft genome of Portunus trituberculatus and its Hox gene families provides insights of decapod evolution.</title>
        <authorList>
            <person name="Jeong J.-H."/>
            <person name="Song I."/>
            <person name="Kim S."/>
            <person name="Choi T."/>
            <person name="Kim D."/>
            <person name="Ryu S."/>
            <person name="Kim W."/>
        </authorList>
    </citation>
    <scope>NUCLEOTIDE SEQUENCE [LARGE SCALE GENOMIC DNA]</scope>
    <source>
        <tissue evidence="1">Muscle</tissue>
    </source>
</reference>
<dbReference type="EMBL" id="VSRR010004370">
    <property type="protein sequence ID" value="MPC39460.1"/>
    <property type="molecule type" value="Genomic_DNA"/>
</dbReference>
<gene>
    <name evidence="1" type="ORF">E2C01_032997</name>
</gene>